<evidence type="ECO:0000313" key="4">
    <source>
        <dbReference type="Proteomes" id="UP000054498"/>
    </source>
</evidence>
<keyword evidence="1" id="KW-0175">Coiled coil</keyword>
<evidence type="ECO:0000313" key="3">
    <source>
        <dbReference type="EMBL" id="KIZ04854.1"/>
    </source>
</evidence>
<reference evidence="3 4" key="1">
    <citation type="journal article" date="2013" name="BMC Genomics">
        <title>Reconstruction of the lipid metabolism for the microalga Monoraphidium neglectum from its genome sequence reveals characteristics suitable for biofuel production.</title>
        <authorList>
            <person name="Bogen C."/>
            <person name="Al-Dilaimi A."/>
            <person name="Albersmeier A."/>
            <person name="Wichmann J."/>
            <person name="Grundmann M."/>
            <person name="Rupp O."/>
            <person name="Lauersen K.J."/>
            <person name="Blifernez-Klassen O."/>
            <person name="Kalinowski J."/>
            <person name="Goesmann A."/>
            <person name="Mussgnug J.H."/>
            <person name="Kruse O."/>
        </authorList>
    </citation>
    <scope>NUCLEOTIDE SEQUENCE [LARGE SCALE GENOMIC DNA]</scope>
    <source>
        <strain evidence="3 4">SAG 48.87</strain>
    </source>
</reference>
<name>A0A0D2LDR3_9CHLO</name>
<protein>
    <submittedName>
        <fullName evidence="3">Uncharacterized protein</fullName>
    </submittedName>
</protein>
<evidence type="ECO:0000256" key="2">
    <source>
        <dbReference type="SAM" id="MobiDB-lite"/>
    </source>
</evidence>
<proteinExistence type="predicted"/>
<feature type="region of interest" description="Disordered" evidence="2">
    <location>
        <begin position="125"/>
        <end position="157"/>
    </location>
</feature>
<feature type="coiled-coil region" evidence="1">
    <location>
        <begin position="91"/>
        <end position="120"/>
    </location>
</feature>
<organism evidence="3 4">
    <name type="scientific">Monoraphidium neglectum</name>
    <dbReference type="NCBI Taxonomy" id="145388"/>
    <lineage>
        <taxon>Eukaryota</taxon>
        <taxon>Viridiplantae</taxon>
        <taxon>Chlorophyta</taxon>
        <taxon>core chlorophytes</taxon>
        <taxon>Chlorophyceae</taxon>
        <taxon>CS clade</taxon>
        <taxon>Sphaeropleales</taxon>
        <taxon>Selenastraceae</taxon>
        <taxon>Monoraphidium</taxon>
    </lineage>
</organism>
<evidence type="ECO:0000256" key="1">
    <source>
        <dbReference type="SAM" id="Coils"/>
    </source>
</evidence>
<feature type="compositionally biased region" description="Basic and acidic residues" evidence="2">
    <location>
        <begin position="136"/>
        <end position="157"/>
    </location>
</feature>
<dbReference type="EMBL" id="KK100595">
    <property type="protein sequence ID" value="KIZ04854.1"/>
    <property type="molecule type" value="Genomic_DNA"/>
</dbReference>
<keyword evidence="4" id="KW-1185">Reference proteome</keyword>
<dbReference type="RefSeq" id="XP_013903873.1">
    <property type="nucleotide sequence ID" value="XM_014048419.1"/>
</dbReference>
<sequence length="157" mass="16765">MGKKGGGKAAKAAAYDTSPEALAAFGLRHNELVRTPLGLSGTVLGVRYEDPSDKDSGRVWVRYDAGHEAPLEPRQTAGSLSALGYRHCFEADAIRAAVAAQEADAARQEEQRQLADEVRRLLAAGEPIPEHLLPAELKEPAASKKGGKKEPDKKGKK</sequence>
<dbReference type="KEGG" id="mng:MNEG_3101"/>
<dbReference type="OrthoDB" id="543196at2759"/>
<dbReference type="AlphaFoldDB" id="A0A0D2LDR3"/>
<gene>
    <name evidence="3" type="ORF">MNEG_3101</name>
</gene>
<accession>A0A0D2LDR3</accession>
<dbReference type="GeneID" id="25735979"/>
<dbReference type="Proteomes" id="UP000054498">
    <property type="component" value="Unassembled WGS sequence"/>
</dbReference>